<dbReference type="PANTHER" id="PTHR30636:SF3">
    <property type="entry name" value="UPF0701 PROTEIN YICC"/>
    <property type="match status" value="1"/>
</dbReference>
<evidence type="ECO:0000256" key="1">
    <source>
        <dbReference type="ARBA" id="ARBA00001968"/>
    </source>
</evidence>
<evidence type="ECO:0000313" key="9">
    <source>
        <dbReference type="Proteomes" id="UP000217083"/>
    </source>
</evidence>
<dbReference type="NCBIfam" id="TIGR00255">
    <property type="entry name" value="YicC/YloC family endoribonuclease"/>
    <property type="match status" value="1"/>
</dbReference>
<evidence type="ECO:0000256" key="3">
    <source>
        <dbReference type="ARBA" id="ARBA00022759"/>
    </source>
</evidence>
<dbReference type="Pfam" id="PF08340">
    <property type="entry name" value="YicC-like_C"/>
    <property type="match status" value="1"/>
</dbReference>
<dbReference type="Proteomes" id="UP000217083">
    <property type="component" value="Unassembled WGS sequence"/>
</dbReference>
<evidence type="ECO:0000256" key="2">
    <source>
        <dbReference type="ARBA" id="ARBA00022722"/>
    </source>
</evidence>
<keyword evidence="2" id="KW-0540">Nuclease</keyword>
<organism evidence="8 9">
    <name type="scientific">Lottiidibacillus patelloidae</name>
    <dbReference type="NCBI Taxonomy" id="2670334"/>
    <lineage>
        <taxon>Bacteria</taxon>
        <taxon>Bacillati</taxon>
        <taxon>Bacillota</taxon>
        <taxon>Bacilli</taxon>
        <taxon>Bacillales</taxon>
        <taxon>Bacillaceae</taxon>
        <taxon>Lottiidibacillus</taxon>
    </lineage>
</organism>
<accession>A0A263BXT3</accession>
<evidence type="ECO:0000313" key="8">
    <source>
        <dbReference type="EMBL" id="OZM58539.1"/>
    </source>
</evidence>
<dbReference type="RefSeq" id="WP_094921574.1">
    <property type="nucleotide sequence ID" value="NZ_NPIA01000001.1"/>
</dbReference>
<dbReference type="InterPro" id="IPR013527">
    <property type="entry name" value="YicC-like_N"/>
</dbReference>
<protein>
    <submittedName>
        <fullName evidence="8">YicC family protein</fullName>
    </submittedName>
</protein>
<dbReference type="EMBL" id="NPIA01000001">
    <property type="protein sequence ID" value="OZM58539.1"/>
    <property type="molecule type" value="Genomic_DNA"/>
</dbReference>
<comment type="caution">
    <text evidence="8">The sequence shown here is derived from an EMBL/GenBank/DDBJ whole genome shotgun (WGS) entry which is preliminary data.</text>
</comment>
<feature type="domain" description="Endoribonuclease YicC-like N-terminal" evidence="6">
    <location>
        <begin position="2"/>
        <end position="156"/>
    </location>
</feature>
<evidence type="ECO:0000256" key="5">
    <source>
        <dbReference type="ARBA" id="ARBA00035648"/>
    </source>
</evidence>
<name>A0A263BXT3_9BACI</name>
<reference evidence="9" key="1">
    <citation type="submission" date="2017-08" db="EMBL/GenBank/DDBJ databases">
        <authorList>
            <person name="Huang Z."/>
        </authorList>
    </citation>
    <scope>NUCLEOTIDE SEQUENCE [LARGE SCALE GENOMIC DNA]</scope>
    <source>
        <strain evidence="9">SA5d-4</strain>
    </source>
</reference>
<proteinExistence type="inferred from homology"/>
<evidence type="ECO:0000256" key="4">
    <source>
        <dbReference type="ARBA" id="ARBA00022801"/>
    </source>
</evidence>
<dbReference type="InterPro" id="IPR005229">
    <property type="entry name" value="YicC/YloC-like"/>
</dbReference>
<comment type="cofactor">
    <cofactor evidence="1">
        <name>a divalent metal cation</name>
        <dbReference type="ChEBI" id="CHEBI:60240"/>
    </cofactor>
</comment>
<feature type="domain" description="Endoribonuclease YicC-like C-terminal" evidence="7">
    <location>
        <begin position="173"/>
        <end position="293"/>
    </location>
</feature>
<evidence type="ECO:0000259" key="7">
    <source>
        <dbReference type="Pfam" id="PF08340"/>
    </source>
</evidence>
<comment type="similarity">
    <text evidence="5">Belongs to the YicC/YloC family.</text>
</comment>
<sequence length="293" mass="33583">MINSMTGYGRAIKKVNNTTFTTEVKTVNHRFCDVSVKMPKEFLFLEELIKKTVQEKLHRGRIEVYITIDSQVGCEKQVNLNTSLLEQYLQLIKNAAKENDLSGELTIDQLLHIPDLFSISEKEEDITLYQEAILDAITNATLSCLEMRMEEGKSLEKDLSSRILIIEETISTIQQFAPVVIDHYRERVKQKIIEFIGSDMQVDEHRLLTEVAIFAEKADVSEELTRLKSHCEQFIKIISGSGVVGRKLDFLVQEMNREANTIGSKANDYRISQNVVLLKSELEKIKEQVQNIE</sequence>
<dbReference type="InterPro" id="IPR013551">
    <property type="entry name" value="YicC-like_C"/>
</dbReference>
<dbReference type="GO" id="GO:0004521">
    <property type="term" value="F:RNA endonuclease activity"/>
    <property type="evidence" value="ECO:0007669"/>
    <property type="project" value="InterPro"/>
</dbReference>
<keyword evidence="9" id="KW-1185">Reference proteome</keyword>
<dbReference type="AlphaFoldDB" id="A0A263BXT3"/>
<dbReference type="GO" id="GO:0016787">
    <property type="term" value="F:hydrolase activity"/>
    <property type="evidence" value="ECO:0007669"/>
    <property type="project" value="UniProtKB-KW"/>
</dbReference>
<keyword evidence="3" id="KW-0255">Endonuclease</keyword>
<keyword evidence="4" id="KW-0378">Hydrolase</keyword>
<dbReference type="Pfam" id="PF03755">
    <property type="entry name" value="YicC-like_N"/>
    <property type="match status" value="1"/>
</dbReference>
<gene>
    <name evidence="8" type="ORF">CIB95_02935</name>
</gene>
<evidence type="ECO:0000259" key="6">
    <source>
        <dbReference type="Pfam" id="PF03755"/>
    </source>
</evidence>
<reference evidence="8 9" key="2">
    <citation type="submission" date="2017-09" db="EMBL/GenBank/DDBJ databases">
        <title>Bacillus patelloidae sp. nov., isolated from the intestinal tract of a marine limpet.</title>
        <authorList>
            <person name="Liu R."/>
            <person name="Dong C."/>
            <person name="Shao Z."/>
        </authorList>
    </citation>
    <scope>NUCLEOTIDE SEQUENCE [LARGE SCALE GENOMIC DNA]</scope>
    <source>
        <strain evidence="8 9">SA5d-4</strain>
    </source>
</reference>
<dbReference type="PANTHER" id="PTHR30636">
    <property type="entry name" value="UPF0701 PROTEIN YICC"/>
    <property type="match status" value="1"/>
</dbReference>